<dbReference type="AlphaFoldDB" id="A0A443VF07"/>
<sequence>MNTIPLKTMLGSRLSAAIMAADSKDNVLKSFVYRPADYESQLALNIIGPLSGVPIAVKDLIDTADMPTTYGSRIFKGHQPITDAWIVAKLREAGAIIFGKTVTTEFAWRDAGPTVNPWNTAHSPGGSSSGSAAAVAAGIVDIALGTQTVGSIIRPASYCGTYGYKPTFGRIPTDGVHDLSVSLDHLGFIVSELYWAAVCHAVIVQEDNLAVPSSLEVFAAGCKPNRLGVYRSSQWPYVQSDVQQNFEGVIRRLEKQGVECIPIDFTQDLLTLNSLTNKILAYEANMAIDEEVNGREEMAGSYTRKLLEFGKTISRKEYSTLLDQLNDLRAERDTTFASVDAIVTITSPTTALKGLEKTGDASFCMPATVLGLPAVSVPSGFSDEFLPYGLQIIGPANEDLSLINTAQWISTILPTLSPPAINA</sequence>
<protein>
    <submittedName>
        <fullName evidence="2">Amidase</fullName>
    </submittedName>
</protein>
<feature type="domain" description="Amidase" evidence="1">
    <location>
        <begin position="38"/>
        <end position="401"/>
    </location>
</feature>
<dbReference type="Proteomes" id="UP000288843">
    <property type="component" value="Unassembled WGS sequence"/>
</dbReference>
<dbReference type="Gene3D" id="3.90.1300.10">
    <property type="entry name" value="Amidase signature (AS) domain"/>
    <property type="match status" value="1"/>
</dbReference>
<dbReference type="InterPro" id="IPR023631">
    <property type="entry name" value="Amidase_dom"/>
</dbReference>
<dbReference type="PANTHER" id="PTHR11895:SF151">
    <property type="entry name" value="GLUTAMYL-TRNA(GLN) AMIDOTRANSFERASE SUBUNIT A"/>
    <property type="match status" value="1"/>
</dbReference>
<dbReference type="PANTHER" id="PTHR11895">
    <property type="entry name" value="TRANSAMIDASE"/>
    <property type="match status" value="1"/>
</dbReference>
<evidence type="ECO:0000313" key="3">
    <source>
        <dbReference type="Proteomes" id="UP000288843"/>
    </source>
</evidence>
<comment type="caution">
    <text evidence="2">The sequence shown here is derived from an EMBL/GenBank/DDBJ whole genome shotgun (WGS) entry which is preliminary data.</text>
</comment>
<evidence type="ECO:0000259" key="1">
    <source>
        <dbReference type="Pfam" id="PF01425"/>
    </source>
</evidence>
<accession>A0A443VF07</accession>
<dbReference type="GO" id="GO:0003824">
    <property type="term" value="F:catalytic activity"/>
    <property type="evidence" value="ECO:0007669"/>
    <property type="project" value="InterPro"/>
</dbReference>
<dbReference type="InterPro" id="IPR036928">
    <property type="entry name" value="AS_sf"/>
</dbReference>
<proteinExistence type="predicted"/>
<dbReference type="RefSeq" id="WP_128320306.1">
    <property type="nucleotide sequence ID" value="NZ_QKOX01000045.1"/>
</dbReference>
<dbReference type="InterPro" id="IPR000120">
    <property type="entry name" value="Amidase"/>
</dbReference>
<reference evidence="2 3" key="1">
    <citation type="submission" date="2018-06" db="EMBL/GenBank/DDBJ databases">
        <title>Carbapenemase-producing Enterobacteriaceae present in wastewater treatment plant effluent and nearby surface waters in the US.</title>
        <authorList>
            <person name="Mathys D.A."/>
            <person name="Mollenkopf D.F."/>
            <person name="Feicht S.M."/>
            <person name="Adams R.J."/>
            <person name="Albers A.L."/>
            <person name="Stuever D.M."/>
            <person name="Daniels J.B."/>
            <person name="Wittum T.E."/>
        </authorList>
    </citation>
    <scope>NUCLEOTIDE SEQUENCE [LARGE SCALE GENOMIC DNA]</scope>
    <source>
        <strain evidence="2 3">GEO_47_Down_B</strain>
    </source>
</reference>
<gene>
    <name evidence="2" type="ORF">DN603_27435</name>
</gene>
<name>A0A443VF07_RAOPL</name>
<organism evidence="2 3">
    <name type="scientific">Raoultella planticola</name>
    <name type="common">Klebsiella planticola</name>
    <dbReference type="NCBI Taxonomy" id="575"/>
    <lineage>
        <taxon>Bacteria</taxon>
        <taxon>Pseudomonadati</taxon>
        <taxon>Pseudomonadota</taxon>
        <taxon>Gammaproteobacteria</taxon>
        <taxon>Enterobacterales</taxon>
        <taxon>Enterobacteriaceae</taxon>
        <taxon>Klebsiella/Raoultella group</taxon>
        <taxon>Raoultella</taxon>
    </lineage>
</organism>
<evidence type="ECO:0000313" key="2">
    <source>
        <dbReference type="EMBL" id="RWT15817.1"/>
    </source>
</evidence>
<dbReference type="EMBL" id="QKOX01000045">
    <property type="protein sequence ID" value="RWT15817.1"/>
    <property type="molecule type" value="Genomic_DNA"/>
</dbReference>
<dbReference type="Pfam" id="PF01425">
    <property type="entry name" value="Amidase"/>
    <property type="match status" value="1"/>
</dbReference>
<dbReference type="SUPFAM" id="SSF75304">
    <property type="entry name" value="Amidase signature (AS) enzymes"/>
    <property type="match status" value="1"/>
</dbReference>